<comment type="caution">
    <text evidence="2">The sequence shown here is derived from an EMBL/GenBank/DDBJ whole genome shotgun (WGS) entry which is preliminary data.</text>
</comment>
<accession>A0ABS7YE26</accession>
<proteinExistence type="predicted"/>
<organism evidence="2 3">
    <name type="scientific">Massilia hydrophila</name>
    <dbReference type="NCBI Taxonomy" id="3044279"/>
    <lineage>
        <taxon>Bacteria</taxon>
        <taxon>Pseudomonadati</taxon>
        <taxon>Pseudomonadota</taxon>
        <taxon>Betaproteobacteria</taxon>
        <taxon>Burkholderiales</taxon>
        <taxon>Oxalobacteraceae</taxon>
        <taxon>Telluria group</taxon>
        <taxon>Massilia</taxon>
    </lineage>
</organism>
<gene>
    <name evidence="2" type="ORF">LE190_11345</name>
</gene>
<dbReference type="RefSeq" id="WP_225238784.1">
    <property type="nucleotide sequence ID" value="NZ_JAHYBX010000003.1"/>
</dbReference>
<feature type="signal peptide" evidence="1">
    <location>
        <begin position="1"/>
        <end position="22"/>
    </location>
</feature>
<keyword evidence="1" id="KW-0732">Signal</keyword>
<dbReference type="Proteomes" id="UP001198602">
    <property type="component" value="Unassembled WGS sequence"/>
</dbReference>
<evidence type="ECO:0000313" key="3">
    <source>
        <dbReference type="Proteomes" id="UP001198602"/>
    </source>
</evidence>
<sequence>MKKIAQAVMVAACLMGAGAAHAQLGGLGGLLGAKSSGSDIGGDVTTFINQSTALSKLTGNAVIAINIAFANAEQRDQTKAELDAIAKLTDPKEQKARTAALVESQSAAAKRLYDSGEMKARMGTLDGASKKQVGDALLNYGIGALQAAALTKTGQSLIAKAGANPMALPQVLPVKDSLPMLGKVVSDSGGFIAGVIKLAQGAKIDVQQPKADSKPVDLGVF</sequence>
<evidence type="ECO:0008006" key="4">
    <source>
        <dbReference type="Google" id="ProtNLM"/>
    </source>
</evidence>
<feature type="chain" id="PRO_5045129487" description="DUF4197 domain-containing protein" evidence="1">
    <location>
        <begin position="23"/>
        <end position="221"/>
    </location>
</feature>
<dbReference type="EMBL" id="JAHYBX010000003">
    <property type="protein sequence ID" value="MCA1856509.1"/>
    <property type="molecule type" value="Genomic_DNA"/>
</dbReference>
<keyword evidence="3" id="KW-1185">Reference proteome</keyword>
<protein>
    <recommendedName>
        <fullName evidence="4">DUF4197 domain-containing protein</fullName>
    </recommendedName>
</protein>
<evidence type="ECO:0000256" key="1">
    <source>
        <dbReference type="SAM" id="SignalP"/>
    </source>
</evidence>
<evidence type="ECO:0000313" key="2">
    <source>
        <dbReference type="EMBL" id="MCA1856509.1"/>
    </source>
</evidence>
<name>A0ABS7YE26_9BURK</name>
<reference evidence="2 3" key="1">
    <citation type="submission" date="2021-07" db="EMBL/GenBank/DDBJ databases">
        <title>Characterization of Violacein-producing bacteria and related species.</title>
        <authorList>
            <person name="Wilson H.S."/>
            <person name="De Leon M.E."/>
        </authorList>
    </citation>
    <scope>NUCLEOTIDE SEQUENCE [LARGE SCALE GENOMIC DNA]</scope>
    <source>
        <strain evidence="2 3">HSC-2F05</strain>
    </source>
</reference>